<accession>A0A8J7TDV5</accession>
<organism evidence="8 9">
    <name type="scientific">Atractosteus spatula</name>
    <name type="common">Alligator gar</name>
    <name type="synonym">Lepisosteus spatula</name>
    <dbReference type="NCBI Taxonomy" id="7917"/>
    <lineage>
        <taxon>Eukaryota</taxon>
        <taxon>Metazoa</taxon>
        <taxon>Chordata</taxon>
        <taxon>Craniata</taxon>
        <taxon>Vertebrata</taxon>
        <taxon>Euteleostomi</taxon>
        <taxon>Actinopterygii</taxon>
        <taxon>Neopterygii</taxon>
        <taxon>Holostei</taxon>
        <taxon>Semionotiformes</taxon>
        <taxon>Lepisosteidae</taxon>
        <taxon>Atractosteus</taxon>
    </lineage>
</organism>
<evidence type="ECO:0000256" key="3">
    <source>
        <dbReference type="ARBA" id="ARBA00022792"/>
    </source>
</evidence>
<keyword evidence="3" id="KW-0999">Mitochondrion inner membrane</keyword>
<feature type="region of interest" description="Disordered" evidence="7">
    <location>
        <begin position="36"/>
        <end position="75"/>
    </location>
</feature>
<protein>
    <submittedName>
        <fullName evidence="8">APOP1 protein</fullName>
    </submittedName>
</protein>
<dbReference type="GO" id="GO:0097193">
    <property type="term" value="P:intrinsic apoptotic signaling pathway"/>
    <property type="evidence" value="ECO:0007669"/>
    <property type="project" value="InterPro"/>
</dbReference>
<dbReference type="GO" id="GO:0005743">
    <property type="term" value="C:mitochondrial inner membrane"/>
    <property type="evidence" value="ECO:0007669"/>
    <property type="project" value="UniProtKB-SubCell"/>
</dbReference>
<proteinExistence type="inferred from homology"/>
<keyword evidence="5" id="KW-0496">Mitochondrion</keyword>
<dbReference type="PANTHER" id="PTHR31107:SF2">
    <property type="entry name" value="CYTOCHROME C OXIDASE ASSEMBLY FACTOR 8"/>
    <property type="match status" value="1"/>
</dbReference>
<evidence type="ECO:0000256" key="7">
    <source>
        <dbReference type="SAM" id="MobiDB-lite"/>
    </source>
</evidence>
<keyword evidence="4" id="KW-0809">Transit peptide</keyword>
<evidence type="ECO:0000256" key="2">
    <source>
        <dbReference type="ARBA" id="ARBA00005453"/>
    </source>
</evidence>
<feature type="compositionally biased region" description="Basic and acidic residues" evidence="7">
    <location>
        <begin position="36"/>
        <end position="49"/>
    </location>
</feature>
<dbReference type="PANTHER" id="PTHR31107">
    <property type="entry name" value="APOPTOGENIC PROTEIN 1, MITOCHONDRIAL"/>
    <property type="match status" value="1"/>
</dbReference>
<evidence type="ECO:0000313" key="9">
    <source>
        <dbReference type="Proteomes" id="UP000736164"/>
    </source>
</evidence>
<sequence length="203" mass="23955">MSIKVSGIRTWRSLHHGKLTYSRYAAGVLSGRLRYSSEREPVKQEKGPGERSGFTPPTSSRRDWIGPPDGLSNLRPIRFHIPEKESPQESRLRRLRQETEDWNQQFWANQNLSFSREKEEFVLSTLKAKGLGLRDEDGRRRILSADEMAVFYKDFLDKNRQRHASYNREWYRRNLAITFLMGRVVLQRAWRKLMGNKKDTTLT</sequence>
<evidence type="ECO:0000256" key="4">
    <source>
        <dbReference type="ARBA" id="ARBA00022946"/>
    </source>
</evidence>
<dbReference type="Proteomes" id="UP000736164">
    <property type="component" value="Unassembled WGS sequence"/>
</dbReference>
<dbReference type="EMBL" id="JAAWVO010046471">
    <property type="protein sequence ID" value="MBN3319653.1"/>
    <property type="molecule type" value="Genomic_DNA"/>
</dbReference>
<comment type="similarity">
    <text evidence="2">Belongs to the COA8 family.</text>
</comment>
<gene>
    <name evidence="8" type="primary">Apopt1</name>
    <name evidence="8" type="ORF">GTO95_0008826</name>
</gene>
<name>A0A8J7TDV5_ATRSP</name>
<dbReference type="Pfam" id="PF10231">
    <property type="entry name" value="COA8"/>
    <property type="match status" value="1"/>
</dbReference>
<reference evidence="8" key="1">
    <citation type="journal article" date="2021" name="Cell">
        <title>Tracing the genetic footprints of vertebrate landing in non-teleost ray-finned fishes.</title>
        <authorList>
            <person name="Bi X."/>
            <person name="Wang K."/>
            <person name="Yang L."/>
            <person name="Pan H."/>
            <person name="Jiang H."/>
            <person name="Wei Q."/>
            <person name="Fang M."/>
            <person name="Yu H."/>
            <person name="Zhu C."/>
            <person name="Cai Y."/>
            <person name="He Y."/>
            <person name="Gan X."/>
            <person name="Zeng H."/>
            <person name="Yu D."/>
            <person name="Zhu Y."/>
            <person name="Jiang H."/>
            <person name="Qiu Q."/>
            <person name="Yang H."/>
            <person name="Zhang Y.E."/>
            <person name="Wang W."/>
            <person name="Zhu M."/>
            <person name="He S."/>
            <person name="Zhang G."/>
        </authorList>
    </citation>
    <scope>NUCLEOTIDE SEQUENCE</scope>
    <source>
        <strain evidence="8">Allg_001</strain>
    </source>
</reference>
<evidence type="ECO:0000256" key="5">
    <source>
        <dbReference type="ARBA" id="ARBA00023128"/>
    </source>
</evidence>
<dbReference type="AlphaFoldDB" id="A0A8J7TDV5"/>
<comment type="caution">
    <text evidence="8">The sequence shown here is derived from an EMBL/GenBank/DDBJ whole genome shotgun (WGS) entry which is preliminary data.</text>
</comment>
<evidence type="ECO:0000313" key="8">
    <source>
        <dbReference type="EMBL" id="MBN3319653.1"/>
    </source>
</evidence>
<keyword evidence="6" id="KW-0472">Membrane</keyword>
<evidence type="ECO:0000256" key="1">
    <source>
        <dbReference type="ARBA" id="ARBA00004443"/>
    </source>
</evidence>
<keyword evidence="9" id="KW-1185">Reference proteome</keyword>
<feature type="non-terminal residue" evidence="8">
    <location>
        <position position="203"/>
    </location>
</feature>
<comment type="subcellular location">
    <subcellularLocation>
        <location evidence="1">Mitochondrion inner membrane</location>
        <topology evidence="1">Peripheral membrane protein</topology>
        <orientation evidence="1">Matrix side</orientation>
    </subcellularLocation>
</comment>
<evidence type="ECO:0000256" key="6">
    <source>
        <dbReference type="ARBA" id="ARBA00023136"/>
    </source>
</evidence>
<feature type="non-terminal residue" evidence="8">
    <location>
        <position position="1"/>
    </location>
</feature>
<dbReference type="InterPro" id="IPR018796">
    <property type="entry name" value="COA8"/>
</dbReference>